<dbReference type="GO" id="GO:0006465">
    <property type="term" value="P:signal peptide processing"/>
    <property type="evidence" value="ECO:0007669"/>
    <property type="project" value="TreeGrafter"/>
</dbReference>
<feature type="transmembrane region" description="Helical" evidence="1">
    <location>
        <begin position="164"/>
        <end position="183"/>
    </location>
</feature>
<feature type="transmembrane region" description="Helical" evidence="1">
    <location>
        <begin position="141"/>
        <end position="159"/>
    </location>
</feature>
<reference evidence="3 4" key="1">
    <citation type="journal article" date="2013" name="Genome Announc.">
        <title>Draft Genome Sequence of Lactobacillus fermentum Strain 3872.</title>
        <authorList>
            <person name="Karlyshev A.V."/>
            <person name="Raju K."/>
            <person name="Abramov V.M."/>
        </authorList>
    </citation>
    <scope>NUCLEOTIDE SEQUENCE [LARGE SCALE GENOMIC DNA]</scope>
    <source>
        <strain evidence="3 4">3872</strain>
    </source>
</reference>
<gene>
    <name evidence="3" type="ORF">N573_009610</name>
</gene>
<dbReference type="InterPro" id="IPR050882">
    <property type="entry name" value="Prepilin_peptidase/N-MTase"/>
</dbReference>
<sequence length="241" mass="26463">MIKFVTLSGFAVLNGQEELIMEQLIAFLTGSCLASFIVTMTQRHLLEMGPSSPRSLCDHCAHPLAWWQLIPLVGFALQLGRCRWCKKAIAPWSSVCELTCGTWLALYTPLDLTEWLASLVLLTGLSAMATTDWYAGWMNPLALTSLLPLPLIALSPLGIEQPALFLLVAGLLSLITLLSHGLGLGDLEWLLVVLLLAGWQCYWQTLLIGCGLALTSPKLWHRQPLPFLPYLSTGLLVSLLI</sequence>
<dbReference type="GO" id="GO:0005886">
    <property type="term" value="C:plasma membrane"/>
    <property type="evidence" value="ECO:0007669"/>
    <property type="project" value="TreeGrafter"/>
</dbReference>
<dbReference type="GO" id="GO:0004190">
    <property type="term" value="F:aspartic-type endopeptidase activity"/>
    <property type="evidence" value="ECO:0007669"/>
    <property type="project" value="TreeGrafter"/>
</dbReference>
<dbReference type="InterPro" id="IPR010627">
    <property type="entry name" value="Prepilin_pept_A24_N"/>
</dbReference>
<name>A0A806T9U4_LIMFE</name>
<feature type="domain" description="Prepilin peptidase A24 N-terminal" evidence="2">
    <location>
        <begin position="29"/>
        <end position="106"/>
    </location>
</feature>
<reference evidence="3 4" key="2">
    <citation type="journal article" name="FEMS Microbiol. Lett.">
        <title>Lactobacillus fermentum 3872 genome sequencing reveals plasmid and chromosomal genes potentially involved in a probiotic activity.</title>
        <authorList>
            <person name="Lehri B."/>
            <person name="Seddon A.M."/>
            <person name="Karlyshev A.V."/>
        </authorList>
    </citation>
    <scope>NUCLEOTIDE SEQUENCE [LARGE SCALE GENOMIC DNA]</scope>
    <source>
        <strain evidence="3 4">3872</strain>
    </source>
</reference>
<dbReference type="AlphaFoldDB" id="A0A806T9U4"/>
<feature type="transmembrane region" description="Helical" evidence="1">
    <location>
        <begin position="189"/>
        <end position="214"/>
    </location>
</feature>
<keyword evidence="1" id="KW-0812">Transmembrane</keyword>
<keyword evidence="1" id="KW-1133">Transmembrane helix</keyword>
<dbReference type="EMBL" id="CP011536">
    <property type="protein sequence ID" value="AKM51893.1"/>
    <property type="molecule type" value="Genomic_DNA"/>
</dbReference>
<dbReference type="PANTHER" id="PTHR30487">
    <property type="entry name" value="TYPE 4 PREPILIN-LIKE PROTEINS LEADER PEPTIDE-PROCESSING ENZYME"/>
    <property type="match status" value="1"/>
</dbReference>
<feature type="transmembrane region" description="Helical" evidence="1">
    <location>
        <begin position="25"/>
        <end position="46"/>
    </location>
</feature>
<accession>A0A806T9U4</accession>
<dbReference type="Proteomes" id="UP000016629">
    <property type="component" value="Chromosome"/>
</dbReference>
<organism evidence="3 4">
    <name type="scientific">Limosilactobacillus fermentum 3872</name>
    <dbReference type="NCBI Taxonomy" id="1381124"/>
    <lineage>
        <taxon>Bacteria</taxon>
        <taxon>Bacillati</taxon>
        <taxon>Bacillota</taxon>
        <taxon>Bacilli</taxon>
        <taxon>Lactobacillales</taxon>
        <taxon>Lactobacillaceae</taxon>
        <taxon>Limosilactobacillus</taxon>
    </lineage>
</organism>
<dbReference type="Pfam" id="PF06750">
    <property type="entry name" value="A24_N_bact"/>
    <property type="match status" value="1"/>
</dbReference>
<evidence type="ECO:0000259" key="2">
    <source>
        <dbReference type="Pfam" id="PF06750"/>
    </source>
</evidence>
<keyword evidence="1" id="KW-0472">Membrane</keyword>
<evidence type="ECO:0000256" key="1">
    <source>
        <dbReference type="SAM" id="Phobius"/>
    </source>
</evidence>
<dbReference type="PANTHER" id="PTHR30487:SF0">
    <property type="entry name" value="PREPILIN LEADER PEPTIDASE_N-METHYLTRANSFERASE-RELATED"/>
    <property type="match status" value="1"/>
</dbReference>
<proteinExistence type="predicted"/>
<evidence type="ECO:0000313" key="3">
    <source>
        <dbReference type="EMBL" id="AKM51893.1"/>
    </source>
</evidence>
<protein>
    <submittedName>
        <fullName evidence="3">Peptidase A24</fullName>
    </submittedName>
</protein>
<evidence type="ECO:0000313" key="4">
    <source>
        <dbReference type="Proteomes" id="UP000016629"/>
    </source>
</evidence>